<evidence type="ECO:0000313" key="2">
    <source>
        <dbReference type="Proteomes" id="UP001149860"/>
    </source>
</evidence>
<organism evidence="1 2">
    <name type="scientific">Lentilactobacillus terminaliae</name>
    <dbReference type="NCBI Taxonomy" id="3003483"/>
    <lineage>
        <taxon>Bacteria</taxon>
        <taxon>Bacillati</taxon>
        <taxon>Bacillota</taxon>
        <taxon>Bacilli</taxon>
        <taxon>Lactobacillales</taxon>
        <taxon>Lactobacillaceae</taxon>
        <taxon>Lentilactobacillus</taxon>
    </lineage>
</organism>
<accession>A0ACD5DCH6</accession>
<keyword evidence="2" id="KW-1185">Reference proteome</keyword>
<sequence length="233" mass="26963">MRKISIANERPNPFYVRLKPVAGDNWYIRDLDDATDKSNRKVSFPDSVAGQDLLIDELSFFNKQAWYKFTIDDISGWILKRSVKANYRRLAIKPIQQESQSDIDNQATALMMLLTSGSRDSIGYDVVLDAVKKWNDTSTDLIDLKSIIIDHTHSIKDLRKVNMRQLQTQLMRRKPILLRVAGMNNLKNSFILIVGFNKHTIYYNDPWTGRLEIISTGHLKKHLYENTVDAISY</sequence>
<proteinExistence type="predicted"/>
<dbReference type="Proteomes" id="UP001149860">
    <property type="component" value="Chromosome"/>
</dbReference>
<gene>
    <name evidence="1" type="ORF">O0236_006480</name>
</gene>
<evidence type="ECO:0000313" key="1">
    <source>
        <dbReference type="EMBL" id="XFD39077.1"/>
    </source>
</evidence>
<name>A0ACD5DCH6_9LACO</name>
<protein>
    <submittedName>
        <fullName evidence="1">Uncharacterized protein</fullName>
    </submittedName>
</protein>
<dbReference type="EMBL" id="CP168151">
    <property type="protein sequence ID" value="XFD39077.1"/>
    <property type="molecule type" value="Genomic_DNA"/>
</dbReference>
<reference evidence="1" key="1">
    <citation type="submission" date="2024-08" db="EMBL/GenBank/DDBJ databases">
        <title>Lentilactobacillus sp. nov., isolated from tree bark.</title>
        <authorList>
            <person name="Phuengjayaem S."/>
            <person name="Tanasupawat S."/>
        </authorList>
    </citation>
    <scope>NUCLEOTIDE SEQUENCE</scope>
    <source>
        <strain evidence="1">SPB1-3</strain>
    </source>
</reference>